<dbReference type="Gene3D" id="1.20.1280.50">
    <property type="match status" value="1"/>
</dbReference>
<evidence type="ECO:0000313" key="4">
    <source>
        <dbReference type="Proteomes" id="UP001229421"/>
    </source>
</evidence>
<dbReference type="AlphaFoldDB" id="A0AAD8L1H9"/>
<dbReference type="PANTHER" id="PTHR31111">
    <property type="entry name" value="BNAA05G37150D PROTEIN-RELATED"/>
    <property type="match status" value="1"/>
</dbReference>
<feature type="domain" description="F-box" evidence="2">
    <location>
        <begin position="83"/>
        <end position="123"/>
    </location>
</feature>
<dbReference type="Pfam" id="PF08268">
    <property type="entry name" value="FBA_3"/>
    <property type="match status" value="1"/>
</dbReference>
<feature type="region of interest" description="Disordered" evidence="1">
    <location>
        <begin position="57"/>
        <end position="85"/>
    </location>
</feature>
<reference evidence="3" key="1">
    <citation type="journal article" date="2023" name="bioRxiv">
        <title>Improved chromosome-level genome assembly for marigold (Tagetes erecta).</title>
        <authorList>
            <person name="Jiang F."/>
            <person name="Yuan L."/>
            <person name="Wang S."/>
            <person name="Wang H."/>
            <person name="Xu D."/>
            <person name="Wang A."/>
            <person name="Fan W."/>
        </authorList>
    </citation>
    <scope>NUCLEOTIDE SEQUENCE</scope>
    <source>
        <strain evidence="3">WSJ</strain>
        <tissue evidence="3">Leaf</tissue>
    </source>
</reference>
<dbReference type="SUPFAM" id="SSF81383">
    <property type="entry name" value="F-box domain"/>
    <property type="match status" value="1"/>
</dbReference>
<protein>
    <recommendedName>
        <fullName evidence="2">F-box domain-containing protein</fullName>
    </recommendedName>
</protein>
<dbReference type="EMBL" id="JAUHHV010000002">
    <property type="protein sequence ID" value="KAK1431318.1"/>
    <property type="molecule type" value="Genomic_DNA"/>
</dbReference>
<dbReference type="InterPro" id="IPR013187">
    <property type="entry name" value="F-box-assoc_dom_typ3"/>
</dbReference>
<organism evidence="3 4">
    <name type="scientific">Tagetes erecta</name>
    <name type="common">African marigold</name>
    <dbReference type="NCBI Taxonomy" id="13708"/>
    <lineage>
        <taxon>Eukaryota</taxon>
        <taxon>Viridiplantae</taxon>
        <taxon>Streptophyta</taxon>
        <taxon>Embryophyta</taxon>
        <taxon>Tracheophyta</taxon>
        <taxon>Spermatophyta</taxon>
        <taxon>Magnoliopsida</taxon>
        <taxon>eudicotyledons</taxon>
        <taxon>Gunneridae</taxon>
        <taxon>Pentapetalae</taxon>
        <taxon>asterids</taxon>
        <taxon>campanulids</taxon>
        <taxon>Asterales</taxon>
        <taxon>Asteraceae</taxon>
        <taxon>Asteroideae</taxon>
        <taxon>Heliantheae alliance</taxon>
        <taxon>Tageteae</taxon>
        <taxon>Tagetes</taxon>
    </lineage>
</organism>
<evidence type="ECO:0000256" key="1">
    <source>
        <dbReference type="SAM" id="MobiDB-lite"/>
    </source>
</evidence>
<sequence>MENLTNKFNQLSNFINDFKLKFKLICIKEIKDPKHQQQSTSDDHPSPIHQTPISIASENEQQSTSNDPSSEQTPTSIAPKMNNNNQITSEILSRLPVKSILRFKSVSKPWLSLISDPSFTKLHFTQSILSHRSSLLISAYDTSTRQRYLLSAARDGGHVSHLFTPQARTITSKETTQLEHLNGYKPFKPGVIEIMIFSMSSLLWRTIDVDLGYDVVKDWNIGTKHSVCVDSVIHLILQSRNEILAFDLRTEKFSIISFPVDAVQGVTKVYKKGLNTIIANQPFLMKINGFLGLMCYDHVEEVNEMDLWILKEYENRVWVRETVDFLNHWFVLDGPFPLNSFIRKVNAADTINVPMYDVEKKSMKSVDFALGYEILRPRTVRFDHVRSYTESILPLPSS</sequence>
<dbReference type="Proteomes" id="UP001229421">
    <property type="component" value="Unassembled WGS sequence"/>
</dbReference>
<evidence type="ECO:0000313" key="3">
    <source>
        <dbReference type="EMBL" id="KAK1431318.1"/>
    </source>
</evidence>
<name>A0AAD8L1H9_TARER</name>
<proteinExistence type="predicted"/>
<accession>A0AAD8L1H9</accession>
<gene>
    <name evidence="3" type="ORF">QVD17_07775</name>
</gene>
<evidence type="ECO:0000259" key="2">
    <source>
        <dbReference type="SMART" id="SM00256"/>
    </source>
</evidence>
<dbReference type="CDD" id="cd22157">
    <property type="entry name" value="F-box_AtFBW1-like"/>
    <property type="match status" value="1"/>
</dbReference>
<dbReference type="Pfam" id="PF00646">
    <property type="entry name" value="F-box"/>
    <property type="match status" value="1"/>
</dbReference>
<dbReference type="InterPro" id="IPR036047">
    <property type="entry name" value="F-box-like_dom_sf"/>
</dbReference>
<dbReference type="SMART" id="SM00256">
    <property type="entry name" value="FBOX"/>
    <property type="match status" value="1"/>
</dbReference>
<dbReference type="PANTHER" id="PTHR31111:SF125">
    <property type="entry name" value="F-BOX PROTEIN CPR30-LIKE"/>
    <property type="match status" value="1"/>
</dbReference>
<dbReference type="InterPro" id="IPR001810">
    <property type="entry name" value="F-box_dom"/>
</dbReference>
<comment type="caution">
    <text evidence="3">The sequence shown here is derived from an EMBL/GenBank/DDBJ whole genome shotgun (WGS) entry which is preliminary data.</text>
</comment>
<keyword evidence="4" id="KW-1185">Reference proteome</keyword>